<evidence type="ECO:0000313" key="2">
    <source>
        <dbReference type="Proteomes" id="UP000273405"/>
    </source>
</evidence>
<evidence type="ECO:0000313" key="1">
    <source>
        <dbReference type="EMBL" id="RKH48391.1"/>
    </source>
</evidence>
<accession>A0A3A8P1G8</accession>
<reference evidence="2" key="1">
    <citation type="submission" date="2018-09" db="EMBL/GenBank/DDBJ databases">
        <authorList>
            <person name="Livingstone P.G."/>
            <person name="Whitworth D.E."/>
        </authorList>
    </citation>
    <scope>NUCLEOTIDE SEQUENCE [LARGE SCALE GENOMIC DNA]</scope>
    <source>
        <strain evidence="2">CA040B</strain>
    </source>
</reference>
<organism evidence="1 2">
    <name type="scientific">Corallococcus sicarius</name>
    <dbReference type="NCBI Taxonomy" id="2316726"/>
    <lineage>
        <taxon>Bacteria</taxon>
        <taxon>Pseudomonadati</taxon>
        <taxon>Myxococcota</taxon>
        <taxon>Myxococcia</taxon>
        <taxon>Myxococcales</taxon>
        <taxon>Cystobacterineae</taxon>
        <taxon>Myxococcaceae</taxon>
        <taxon>Corallococcus</taxon>
    </lineage>
</organism>
<dbReference type="RefSeq" id="WP_120623231.1">
    <property type="nucleotide sequence ID" value="NZ_RAWG01000001.1"/>
</dbReference>
<gene>
    <name evidence="1" type="ORF">D7X12_00180</name>
</gene>
<sequence>MTVTLTLHATPLEASTIRAAAAVGGFSAERLIEHAAVDMGGMMRLQDWQSATEALSDTLTVEMGDAEYSTAMAIARRLSVPEGRYLVLAALRYVCHQQRSYPPGSAWRAIQVPAC</sequence>
<dbReference type="EMBL" id="RAWG01000001">
    <property type="protein sequence ID" value="RKH48391.1"/>
    <property type="molecule type" value="Genomic_DNA"/>
</dbReference>
<protein>
    <submittedName>
        <fullName evidence="1">Uncharacterized protein</fullName>
    </submittedName>
</protein>
<dbReference type="AlphaFoldDB" id="A0A3A8P1G8"/>
<keyword evidence="2" id="KW-1185">Reference proteome</keyword>
<comment type="caution">
    <text evidence="1">The sequence shown here is derived from an EMBL/GenBank/DDBJ whole genome shotgun (WGS) entry which is preliminary data.</text>
</comment>
<name>A0A3A8P1G8_9BACT</name>
<proteinExistence type="predicted"/>
<dbReference type="Proteomes" id="UP000273405">
    <property type="component" value="Unassembled WGS sequence"/>
</dbReference>